<comment type="caution">
    <text evidence="1">The sequence shown here is derived from an EMBL/GenBank/DDBJ whole genome shotgun (WGS) entry which is preliminary data.</text>
</comment>
<name>A0ACC0LX89_RHOML</name>
<organism evidence="1 2">
    <name type="scientific">Rhododendron molle</name>
    <name type="common">Chinese azalea</name>
    <name type="synonym">Azalea mollis</name>
    <dbReference type="NCBI Taxonomy" id="49168"/>
    <lineage>
        <taxon>Eukaryota</taxon>
        <taxon>Viridiplantae</taxon>
        <taxon>Streptophyta</taxon>
        <taxon>Embryophyta</taxon>
        <taxon>Tracheophyta</taxon>
        <taxon>Spermatophyta</taxon>
        <taxon>Magnoliopsida</taxon>
        <taxon>eudicotyledons</taxon>
        <taxon>Gunneridae</taxon>
        <taxon>Pentapetalae</taxon>
        <taxon>asterids</taxon>
        <taxon>Ericales</taxon>
        <taxon>Ericaceae</taxon>
        <taxon>Ericoideae</taxon>
        <taxon>Rhodoreae</taxon>
        <taxon>Rhododendron</taxon>
    </lineage>
</organism>
<dbReference type="EMBL" id="CM046398">
    <property type="protein sequence ID" value="KAI8532778.1"/>
    <property type="molecule type" value="Genomic_DNA"/>
</dbReference>
<proteinExistence type="predicted"/>
<protein>
    <submittedName>
        <fullName evidence="1">Uncharacterized protein</fullName>
    </submittedName>
</protein>
<accession>A0ACC0LX89</accession>
<dbReference type="Proteomes" id="UP001062846">
    <property type="component" value="Chromosome 11"/>
</dbReference>
<reference evidence="1" key="1">
    <citation type="submission" date="2022-02" db="EMBL/GenBank/DDBJ databases">
        <title>Plant Genome Project.</title>
        <authorList>
            <person name="Zhang R.-G."/>
        </authorList>
    </citation>
    <scope>NUCLEOTIDE SEQUENCE</scope>
    <source>
        <strain evidence="1">AT1</strain>
    </source>
</reference>
<evidence type="ECO:0000313" key="2">
    <source>
        <dbReference type="Proteomes" id="UP001062846"/>
    </source>
</evidence>
<sequence>MHRVQNSFARLVFSDYLRNARHPSKLQSHYMMQRFNQPHWYQSKSATCTRRLCMPHLSLIHNKHNSLVPVNRLRTNPFKNPFKRKSNQIIDFCNDLQKLASRVKESEIAERGNEKKSPVVAKL</sequence>
<keyword evidence="2" id="KW-1185">Reference proteome</keyword>
<evidence type="ECO:0000313" key="1">
    <source>
        <dbReference type="EMBL" id="KAI8532778.1"/>
    </source>
</evidence>
<gene>
    <name evidence="1" type="ORF">RHMOL_Rhmol11G0240800</name>
</gene>